<proteinExistence type="inferred from homology"/>
<reference evidence="3" key="1">
    <citation type="journal article" date="2022" name="Front. Microbiol.">
        <title>New perspectives on an old grouping: The genomic and phenotypic variability of Oxalobacter formigenes and the implications for calcium oxalate stone prevention.</title>
        <authorList>
            <person name="Chmiel J.A."/>
            <person name="Carr C."/>
            <person name="Stuivenberg G.A."/>
            <person name="Venema R."/>
            <person name="Chanyi R.M."/>
            <person name="Al K.F."/>
            <person name="Giguere D."/>
            <person name="Say H."/>
            <person name="Akouris P.P."/>
            <person name="Dominguez Romero S.A."/>
            <person name="Kwong A."/>
            <person name="Tai V."/>
            <person name="Koval S.F."/>
            <person name="Razvi H."/>
            <person name="Bjazevic J."/>
            <person name="Burton J.P."/>
        </authorList>
    </citation>
    <scope>NUCLEOTIDE SEQUENCE</scope>
    <source>
        <strain evidence="3">OxK</strain>
    </source>
</reference>
<dbReference type="AlphaFoldDB" id="A0A9E9LF73"/>
<dbReference type="EMBL" id="CP098251">
    <property type="protein sequence ID" value="WAV91659.1"/>
    <property type="molecule type" value="Genomic_DNA"/>
</dbReference>
<dbReference type="RefSeq" id="WP_269316140.1">
    <property type="nucleotide sequence ID" value="NZ_CP098251.1"/>
</dbReference>
<name>A0A9E9LF73_9BURK</name>
<comment type="similarity">
    <text evidence="1">Belongs to the universal stress protein A family.</text>
</comment>
<dbReference type="PANTHER" id="PTHR46268:SF15">
    <property type="entry name" value="UNIVERSAL STRESS PROTEIN HP_0031"/>
    <property type="match status" value="1"/>
</dbReference>
<evidence type="ECO:0000313" key="3">
    <source>
        <dbReference type="EMBL" id="WAV91659.1"/>
    </source>
</evidence>
<dbReference type="InterPro" id="IPR006015">
    <property type="entry name" value="Universal_stress_UspA"/>
</dbReference>
<dbReference type="PRINTS" id="PR01438">
    <property type="entry name" value="UNVRSLSTRESS"/>
</dbReference>
<dbReference type="CDD" id="cd00293">
    <property type="entry name" value="USP-like"/>
    <property type="match status" value="1"/>
</dbReference>
<dbReference type="InterPro" id="IPR006016">
    <property type="entry name" value="UspA"/>
</dbReference>
<protein>
    <submittedName>
        <fullName evidence="3">Universal stress protein</fullName>
    </submittedName>
</protein>
<gene>
    <name evidence="3" type="ORF">NB646_02570</name>
</gene>
<dbReference type="SUPFAM" id="SSF52402">
    <property type="entry name" value="Adenine nucleotide alpha hydrolases-like"/>
    <property type="match status" value="1"/>
</dbReference>
<dbReference type="PANTHER" id="PTHR46268">
    <property type="entry name" value="STRESS RESPONSE PROTEIN NHAX"/>
    <property type="match status" value="1"/>
</dbReference>
<sequence length="145" mass="15906">MYRKILVPTDGSVLSEKAITAAIEFARKHPGCRIIGFSVAEPLSFNQIESLTKSGESDYMVREQLSAQSRVNRIAELAQAAGVPCETVVVQSTKPHEEIVRASNDYDCDCIFMASNGRKGLNKLFIGSETQKVLATAQVPVLVYR</sequence>
<evidence type="ECO:0000259" key="2">
    <source>
        <dbReference type="Pfam" id="PF00582"/>
    </source>
</evidence>
<dbReference type="Pfam" id="PF00582">
    <property type="entry name" value="Usp"/>
    <property type="match status" value="1"/>
</dbReference>
<organism evidence="3">
    <name type="scientific">Oxalobacter aliiformigenes</name>
    <dbReference type="NCBI Taxonomy" id="2946593"/>
    <lineage>
        <taxon>Bacteria</taxon>
        <taxon>Pseudomonadati</taxon>
        <taxon>Pseudomonadota</taxon>
        <taxon>Betaproteobacteria</taxon>
        <taxon>Burkholderiales</taxon>
        <taxon>Oxalobacteraceae</taxon>
        <taxon>Oxalobacter</taxon>
    </lineage>
</organism>
<dbReference type="Proteomes" id="UP001164819">
    <property type="component" value="Chromosome"/>
</dbReference>
<dbReference type="InterPro" id="IPR014729">
    <property type="entry name" value="Rossmann-like_a/b/a_fold"/>
</dbReference>
<evidence type="ECO:0000256" key="1">
    <source>
        <dbReference type="ARBA" id="ARBA00008791"/>
    </source>
</evidence>
<feature type="domain" description="UspA" evidence="2">
    <location>
        <begin position="1"/>
        <end position="145"/>
    </location>
</feature>
<dbReference type="Gene3D" id="3.40.50.620">
    <property type="entry name" value="HUPs"/>
    <property type="match status" value="1"/>
</dbReference>
<accession>A0A9E9LF73</accession>